<evidence type="ECO:0008006" key="4">
    <source>
        <dbReference type="Google" id="ProtNLM"/>
    </source>
</evidence>
<evidence type="ECO:0000256" key="1">
    <source>
        <dbReference type="SAM" id="Phobius"/>
    </source>
</evidence>
<keyword evidence="3" id="KW-1185">Reference proteome</keyword>
<dbReference type="Proteomes" id="UP000192360">
    <property type="component" value="Unassembled WGS sequence"/>
</dbReference>
<feature type="transmembrane region" description="Helical" evidence="1">
    <location>
        <begin position="558"/>
        <end position="576"/>
    </location>
</feature>
<accession>A0A1W2B094</accession>
<evidence type="ECO:0000313" key="3">
    <source>
        <dbReference type="Proteomes" id="UP000192360"/>
    </source>
</evidence>
<dbReference type="OrthoDB" id="980086at2"/>
<keyword evidence="1" id="KW-0812">Transmembrane</keyword>
<name>A0A1W2B094_9FLAO</name>
<feature type="transmembrane region" description="Helical" evidence="1">
    <location>
        <begin position="12"/>
        <end position="32"/>
    </location>
</feature>
<evidence type="ECO:0000313" key="2">
    <source>
        <dbReference type="EMBL" id="SMC65848.1"/>
    </source>
</evidence>
<proteinExistence type="predicted"/>
<dbReference type="RefSeq" id="WP_084061644.1">
    <property type="nucleotide sequence ID" value="NZ_FWXO01000003.1"/>
</dbReference>
<keyword evidence="1" id="KW-1133">Transmembrane helix</keyword>
<dbReference type="EMBL" id="FWXO01000003">
    <property type="protein sequence ID" value="SMC65848.1"/>
    <property type="molecule type" value="Genomic_DNA"/>
</dbReference>
<dbReference type="AlphaFoldDB" id="A0A1W2B094"/>
<protein>
    <recommendedName>
        <fullName evidence="4">N-terminal double-transmembrane domain-containing protein</fullName>
    </recommendedName>
</protein>
<feature type="transmembrane region" description="Helical" evidence="1">
    <location>
        <begin position="38"/>
        <end position="57"/>
    </location>
</feature>
<organism evidence="2 3">
    <name type="scientific">Cellulophaga tyrosinoxydans</name>
    <dbReference type="NCBI Taxonomy" id="504486"/>
    <lineage>
        <taxon>Bacteria</taxon>
        <taxon>Pseudomonadati</taxon>
        <taxon>Bacteroidota</taxon>
        <taxon>Flavobacteriia</taxon>
        <taxon>Flavobacteriales</taxon>
        <taxon>Flavobacteriaceae</taxon>
        <taxon>Cellulophaga</taxon>
    </lineage>
</organism>
<keyword evidence="1" id="KW-0472">Membrane</keyword>
<sequence length="580" mass="66114">MNSAIVFINHNFYPIIIGAALLLWIIFIWKEWPNKDGLWLRVLVSFITILSLMCIALKPAYEKDISEGQGVILTDGFQSELLDSLKANNKEIIVMDYNTQKNIHQTLDSLKSAVILGYGVASYDLWQFDSLPTTYLPAPPQDGLTKLQYSKTALVGEDIVVNGEYRNPKMGNFLILTDPGGNALDSLRFKNEMFQNFSLKSELKVTGNLVYNLIEKDVAGNVFLKEPLPVVVSEKSALRFLIINTYPTFESKYLKNFLLSRGHELIVRNQLTKERYKFEYYNTLKTPIFGFTSDVLQQFDAVIMDVDAFQSLSSTSKNSLDKAIGETGLGLFIQPNATYFKLPESKSFFKFQYDAKTKINLDQNSSIILDKLPYDFEKSSNVLPIFLHSEVKIGATKFIGLGKVATTNLADTYELVLKGEKSTYNNIWTNLIEAIAKKNLANSTWEATTAYPGVNEPFNFELYNSDENPSVFNNYKSEIPLLQDIHVKSKWEGVSYPRTTGWNQLKIKSDSTSVFNYFVFDSLQRVTLRNHLKTKANLNYFGSQKLIESPKVKRLKQLPLVWFYITFLLGIGYLWLKPKL</sequence>
<gene>
    <name evidence="2" type="ORF">SAMN05660703_2320</name>
</gene>
<reference evidence="3" key="1">
    <citation type="submission" date="2017-04" db="EMBL/GenBank/DDBJ databases">
        <authorList>
            <person name="Varghese N."/>
            <person name="Submissions S."/>
        </authorList>
    </citation>
    <scope>NUCLEOTIDE SEQUENCE [LARGE SCALE GENOMIC DNA]</scope>
    <source>
        <strain evidence="3">DSM 21164</strain>
    </source>
</reference>
<dbReference type="STRING" id="504486.SAMN05660703_2320"/>